<dbReference type="EMBL" id="JAVXUP010004186">
    <property type="protein sequence ID" value="KAK2997446.1"/>
    <property type="molecule type" value="Genomic_DNA"/>
</dbReference>
<sequence length="93" mass="10651">MNTERRPYHRNCSCVLHKSKGALTTACLQHGNVSFPRIQKWDACSLSKTASRIPSESSHLGDLSDKNTEKTKEVGRNKEALYMWTKIHLQEKH</sequence>
<protein>
    <submittedName>
        <fullName evidence="2">Uncharacterized protein</fullName>
    </submittedName>
</protein>
<name>A0AA88UX64_9ASTE</name>
<accession>A0AA88UX64</accession>
<feature type="compositionally biased region" description="Polar residues" evidence="1">
    <location>
        <begin position="48"/>
        <end position="58"/>
    </location>
</feature>
<dbReference type="AlphaFoldDB" id="A0AA88UX64"/>
<evidence type="ECO:0000313" key="2">
    <source>
        <dbReference type="EMBL" id="KAK2997446.1"/>
    </source>
</evidence>
<evidence type="ECO:0000313" key="3">
    <source>
        <dbReference type="Proteomes" id="UP001188597"/>
    </source>
</evidence>
<evidence type="ECO:0000256" key="1">
    <source>
        <dbReference type="SAM" id="MobiDB-lite"/>
    </source>
</evidence>
<reference evidence="2" key="1">
    <citation type="submission" date="2022-12" db="EMBL/GenBank/DDBJ databases">
        <title>Draft genome assemblies for two species of Escallonia (Escalloniales).</title>
        <authorList>
            <person name="Chanderbali A."/>
            <person name="Dervinis C."/>
            <person name="Anghel I."/>
            <person name="Soltis D."/>
            <person name="Soltis P."/>
            <person name="Zapata F."/>
        </authorList>
    </citation>
    <scope>NUCLEOTIDE SEQUENCE</scope>
    <source>
        <strain evidence="2">UCBG64.0493</strain>
        <tissue evidence="2">Leaf</tissue>
    </source>
</reference>
<dbReference type="Proteomes" id="UP001188597">
    <property type="component" value="Unassembled WGS sequence"/>
</dbReference>
<organism evidence="2 3">
    <name type="scientific">Escallonia herrerae</name>
    <dbReference type="NCBI Taxonomy" id="1293975"/>
    <lineage>
        <taxon>Eukaryota</taxon>
        <taxon>Viridiplantae</taxon>
        <taxon>Streptophyta</taxon>
        <taxon>Embryophyta</taxon>
        <taxon>Tracheophyta</taxon>
        <taxon>Spermatophyta</taxon>
        <taxon>Magnoliopsida</taxon>
        <taxon>eudicotyledons</taxon>
        <taxon>Gunneridae</taxon>
        <taxon>Pentapetalae</taxon>
        <taxon>asterids</taxon>
        <taxon>campanulids</taxon>
        <taxon>Escalloniales</taxon>
        <taxon>Escalloniaceae</taxon>
        <taxon>Escallonia</taxon>
    </lineage>
</organism>
<proteinExistence type="predicted"/>
<gene>
    <name evidence="2" type="ORF">RJ639_025451</name>
</gene>
<dbReference type="PANTHER" id="PTHR35121:SF4">
    <property type="entry name" value="SWIM-TYPE DOMAIN-CONTAINING PROTEIN"/>
    <property type="match status" value="1"/>
</dbReference>
<feature type="compositionally biased region" description="Basic and acidic residues" evidence="1">
    <location>
        <begin position="62"/>
        <end position="74"/>
    </location>
</feature>
<feature type="region of interest" description="Disordered" evidence="1">
    <location>
        <begin position="48"/>
        <end position="74"/>
    </location>
</feature>
<keyword evidence="3" id="KW-1185">Reference proteome</keyword>
<comment type="caution">
    <text evidence="2">The sequence shown here is derived from an EMBL/GenBank/DDBJ whole genome shotgun (WGS) entry which is preliminary data.</text>
</comment>
<dbReference type="PANTHER" id="PTHR35121">
    <property type="entry name" value="HOMEODOMAIN PROTEIN 8, PUTATIVE-RELATED"/>
    <property type="match status" value="1"/>
</dbReference>